<dbReference type="InterPro" id="IPR050914">
    <property type="entry name" value="snRNP_SmB/NAA38-like"/>
</dbReference>
<dbReference type="EMBL" id="KQ964250">
    <property type="protein sequence ID" value="KXJ91230.1"/>
    <property type="molecule type" value="Genomic_DNA"/>
</dbReference>
<sequence>MSSGSQPNDSWPSEPLPHHAPPGDKTSAGREKADAEVYIKSLINKTLRVHTKDSRMFVGNFKCTDPESNIVLALTYEYRQPSRQQLQEAAAAAASAGETTVKADMTSRYLGLVVIPGVQIVKMEVEEFVSQMKSRSLLERHNIYGST</sequence>
<dbReference type="Proteomes" id="UP000070501">
    <property type="component" value="Unassembled WGS sequence"/>
</dbReference>
<dbReference type="Gene3D" id="2.30.30.100">
    <property type="match status" value="1"/>
</dbReference>
<reference evidence="4" key="1">
    <citation type="submission" date="2016-02" db="EMBL/GenBank/DDBJ databases">
        <title>Draft genome sequence of Microdochium bolleyi, a fungal endophyte of beachgrass.</title>
        <authorList>
            <consortium name="DOE Joint Genome Institute"/>
            <person name="David A.S."/>
            <person name="May G."/>
            <person name="Haridas S."/>
            <person name="Lim J."/>
            <person name="Wang M."/>
            <person name="Labutti K."/>
            <person name="Lipzen A."/>
            <person name="Barry K."/>
            <person name="Grigoriev I.V."/>
        </authorList>
    </citation>
    <scope>NUCLEOTIDE SEQUENCE [LARGE SCALE GENOMIC DNA]</scope>
    <source>
        <strain evidence="4">J235TASD1</strain>
    </source>
</reference>
<dbReference type="SUPFAM" id="SSF50182">
    <property type="entry name" value="Sm-like ribonucleoproteins"/>
    <property type="match status" value="1"/>
</dbReference>
<dbReference type="InterPro" id="IPR034110">
    <property type="entry name" value="LSMD1_Sm"/>
</dbReference>
<dbReference type="InterPro" id="IPR001163">
    <property type="entry name" value="Sm_dom_euk/arc"/>
</dbReference>
<feature type="compositionally biased region" description="Polar residues" evidence="1">
    <location>
        <begin position="1"/>
        <end position="11"/>
    </location>
</feature>
<dbReference type="GO" id="GO:0031417">
    <property type="term" value="C:NatC complex"/>
    <property type="evidence" value="ECO:0007669"/>
    <property type="project" value="InterPro"/>
</dbReference>
<name>A0A136J1W6_9PEZI</name>
<evidence type="ECO:0000256" key="1">
    <source>
        <dbReference type="SAM" id="MobiDB-lite"/>
    </source>
</evidence>
<dbReference type="PANTHER" id="PTHR10701:SF5">
    <property type="entry name" value="N-ALPHA-ACETYLTRANSFERASE 38, NATC AUXILIARY SUBUNIT"/>
    <property type="match status" value="1"/>
</dbReference>
<evidence type="ECO:0000313" key="4">
    <source>
        <dbReference type="Proteomes" id="UP000070501"/>
    </source>
</evidence>
<dbReference type="InterPro" id="IPR010920">
    <property type="entry name" value="LSM_dom_sf"/>
</dbReference>
<dbReference type="OrthoDB" id="368909at2759"/>
<dbReference type="STRING" id="196109.A0A136J1W6"/>
<dbReference type="PANTHER" id="PTHR10701">
    <property type="entry name" value="SMALL NUCLEAR RIBONUCLEOPROTEIN-ASSOCIATED PROTEIN B AND N"/>
    <property type="match status" value="1"/>
</dbReference>
<dbReference type="CDD" id="cd06168">
    <property type="entry name" value="LSMD1"/>
    <property type="match status" value="1"/>
</dbReference>
<protein>
    <recommendedName>
        <fullName evidence="2">Sm domain-containing protein</fullName>
    </recommendedName>
</protein>
<feature type="domain" description="Sm" evidence="2">
    <location>
        <begin position="37"/>
        <end position="125"/>
    </location>
</feature>
<dbReference type="SMART" id="SM00651">
    <property type="entry name" value="Sm"/>
    <property type="match status" value="1"/>
</dbReference>
<evidence type="ECO:0000259" key="2">
    <source>
        <dbReference type="SMART" id="SM00651"/>
    </source>
</evidence>
<proteinExistence type="predicted"/>
<evidence type="ECO:0000313" key="3">
    <source>
        <dbReference type="EMBL" id="KXJ91230.1"/>
    </source>
</evidence>
<dbReference type="InParanoid" id="A0A136J1W6"/>
<accession>A0A136J1W6</accession>
<feature type="region of interest" description="Disordered" evidence="1">
    <location>
        <begin position="1"/>
        <end position="31"/>
    </location>
</feature>
<gene>
    <name evidence="3" type="ORF">Micbo1qcDRAFT_195380</name>
</gene>
<organism evidence="3 4">
    <name type="scientific">Microdochium bolleyi</name>
    <dbReference type="NCBI Taxonomy" id="196109"/>
    <lineage>
        <taxon>Eukaryota</taxon>
        <taxon>Fungi</taxon>
        <taxon>Dikarya</taxon>
        <taxon>Ascomycota</taxon>
        <taxon>Pezizomycotina</taxon>
        <taxon>Sordariomycetes</taxon>
        <taxon>Xylariomycetidae</taxon>
        <taxon>Xylariales</taxon>
        <taxon>Microdochiaceae</taxon>
        <taxon>Microdochium</taxon>
    </lineage>
</organism>
<dbReference type="Pfam" id="PF01423">
    <property type="entry name" value="LSM"/>
    <property type="match status" value="1"/>
</dbReference>
<keyword evidence="4" id="KW-1185">Reference proteome</keyword>
<dbReference type="AlphaFoldDB" id="A0A136J1W6"/>